<evidence type="ECO:0000313" key="5">
    <source>
        <dbReference type="EMBL" id="GAP41363.1"/>
    </source>
</evidence>
<sequence>MPTTENNENSHPRAMNKANKARREKELNLMKWLKLGSIILGILIVLIIILGVVYEYVYKPNKTLARVENEKISVSDFQEAVRYQRTNLINNYNYMAQIYQSFGMPMDESTKSSYETQLSPEYSGFMGNQIINSMVNQKILDFGAKEAGFSVSEEEINQRLESLFGYYPNGTPTAEPTAIPLKNTPTISAAQLELLKYTATPLPTEPVSDITSLEEVGPSEPTKIVEPTSTVSATEENTESSETAPTDVSQTPTEVMSPTPSLTPTVYTDEMYQKNLNNQFANNPYFTKEFFTKQIYYELLQDKVTAALAKDIPAEDDMVWARHILVKTVEEAQNVIDRLKAGEDWSALAAELSQDTSNKDNGGDLGWFMHGEMTEEFEKAAFDQEIGTFSQTPVETSYGFHIIQIIGHEVRPLTSKNQKDAISNAYNKWLSAAKEKLNVKIGNDWMDYVPTDPEFSPIL</sequence>
<dbReference type="Gene3D" id="1.10.4030.10">
    <property type="entry name" value="Porin chaperone SurA, peptide-binding domain"/>
    <property type="match status" value="1"/>
</dbReference>
<evidence type="ECO:0000313" key="6">
    <source>
        <dbReference type="Proteomes" id="UP000053370"/>
    </source>
</evidence>
<evidence type="ECO:0000256" key="1">
    <source>
        <dbReference type="PROSITE-ProRule" id="PRU00278"/>
    </source>
</evidence>
<dbReference type="GO" id="GO:0003755">
    <property type="term" value="F:peptidyl-prolyl cis-trans isomerase activity"/>
    <property type="evidence" value="ECO:0007669"/>
    <property type="project" value="UniProtKB-KW"/>
</dbReference>
<feature type="compositionally biased region" description="Polar residues" evidence="2">
    <location>
        <begin position="247"/>
        <end position="261"/>
    </location>
</feature>
<keyword evidence="3" id="KW-0812">Transmembrane</keyword>
<dbReference type="SUPFAM" id="SSF109998">
    <property type="entry name" value="Triger factor/SurA peptide-binding domain-like"/>
    <property type="match status" value="1"/>
</dbReference>
<feature type="transmembrane region" description="Helical" evidence="3">
    <location>
        <begin position="32"/>
        <end position="54"/>
    </location>
</feature>
<dbReference type="EMBL" id="DF968181">
    <property type="protein sequence ID" value="GAP41363.1"/>
    <property type="molecule type" value="Genomic_DNA"/>
</dbReference>
<reference evidence="5" key="1">
    <citation type="journal article" date="2015" name="Genome Announc.">
        <title>Draft Genome Sequence of Anaerolineae Strain TC1, a Novel Isolate from a Methanogenic Wastewater Treatment System.</title>
        <authorList>
            <person name="Matsuura N."/>
            <person name="Tourlousse D.M."/>
            <person name="Sun L."/>
            <person name="Toyonaga M."/>
            <person name="Kuroda K."/>
            <person name="Ohashi A."/>
            <person name="Cruz R."/>
            <person name="Yamaguchi T."/>
            <person name="Sekiguchi Y."/>
        </authorList>
    </citation>
    <scope>NUCLEOTIDE SEQUENCE [LARGE SCALE GENOMIC DNA]</scope>
    <source>
        <strain evidence="5">TC1</strain>
    </source>
</reference>
<dbReference type="PANTHER" id="PTHR47245">
    <property type="entry name" value="PEPTIDYLPROLYL ISOMERASE"/>
    <property type="match status" value="1"/>
</dbReference>
<dbReference type="PROSITE" id="PS50198">
    <property type="entry name" value="PPIC_PPIASE_2"/>
    <property type="match status" value="1"/>
</dbReference>
<evidence type="ECO:0000256" key="3">
    <source>
        <dbReference type="SAM" id="Phobius"/>
    </source>
</evidence>
<feature type="compositionally biased region" description="Low complexity" evidence="2">
    <location>
        <begin position="228"/>
        <end position="246"/>
    </location>
</feature>
<keyword evidence="1" id="KW-0413">Isomerase</keyword>
<dbReference type="Gene3D" id="3.10.50.40">
    <property type="match status" value="1"/>
</dbReference>
<dbReference type="InterPro" id="IPR000297">
    <property type="entry name" value="PPIase_PpiC"/>
</dbReference>
<dbReference type="Proteomes" id="UP000053370">
    <property type="component" value="Unassembled WGS sequence"/>
</dbReference>
<evidence type="ECO:0000256" key="2">
    <source>
        <dbReference type="SAM" id="MobiDB-lite"/>
    </source>
</evidence>
<dbReference type="Pfam" id="PF13624">
    <property type="entry name" value="SurA_N_3"/>
    <property type="match status" value="1"/>
</dbReference>
<name>A0A0S7BY29_9CHLR</name>
<dbReference type="InterPro" id="IPR050245">
    <property type="entry name" value="PrsA_foldase"/>
</dbReference>
<dbReference type="Pfam" id="PF13616">
    <property type="entry name" value="Rotamase_3"/>
    <property type="match status" value="1"/>
</dbReference>
<keyword evidence="1" id="KW-0697">Rotamase</keyword>
<keyword evidence="3" id="KW-0472">Membrane</keyword>
<feature type="region of interest" description="Disordered" evidence="2">
    <location>
        <begin position="1"/>
        <end position="20"/>
    </location>
</feature>
<organism evidence="5">
    <name type="scientific">Flexilinea flocculi</name>
    <dbReference type="NCBI Taxonomy" id="1678840"/>
    <lineage>
        <taxon>Bacteria</taxon>
        <taxon>Bacillati</taxon>
        <taxon>Chloroflexota</taxon>
        <taxon>Anaerolineae</taxon>
        <taxon>Anaerolineales</taxon>
        <taxon>Anaerolineaceae</taxon>
        <taxon>Flexilinea</taxon>
    </lineage>
</organism>
<dbReference type="InterPro" id="IPR046357">
    <property type="entry name" value="PPIase_dom_sf"/>
</dbReference>
<dbReference type="OrthoDB" id="14196at2"/>
<evidence type="ECO:0000259" key="4">
    <source>
        <dbReference type="PROSITE" id="PS50198"/>
    </source>
</evidence>
<dbReference type="STRING" id="1678840.ATC1_131350"/>
<proteinExistence type="predicted"/>
<gene>
    <name evidence="5" type="ORF">ATC1_131350</name>
</gene>
<feature type="region of interest" description="Disordered" evidence="2">
    <location>
        <begin position="212"/>
        <end position="261"/>
    </location>
</feature>
<dbReference type="RefSeq" id="WP_062282402.1">
    <property type="nucleotide sequence ID" value="NZ_DF968181.1"/>
</dbReference>
<dbReference type="InterPro" id="IPR027304">
    <property type="entry name" value="Trigger_fact/SurA_dom_sf"/>
</dbReference>
<dbReference type="AlphaFoldDB" id="A0A0S7BY29"/>
<protein>
    <submittedName>
        <fullName evidence="5">Protein containing SurA N-terminal domain</fullName>
    </submittedName>
</protein>
<dbReference type="SUPFAM" id="SSF54534">
    <property type="entry name" value="FKBP-like"/>
    <property type="match status" value="1"/>
</dbReference>
<keyword evidence="3" id="KW-1133">Transmembrane helix</keyword>
<feature type="domain" description="PpiC" evidence="4">
    <location>
        <begin position="316"/>
        <end position="407"/>
    </location>
</feature>
<keyword evidence="6" id="KW-1185">Reference proteome</keyword>
<dbReference type="PANTHER" id="PTHR47245:SF2">
    <property type="entry name" value="PEPTIDYL-PROLYL CIS-TRANS ISOMERASE HP_0175-RELATED"/>
    <property type="match status" value="1"/>
</dbReference>
<accession>A0A0S7BY29</accession>